<dbReference type="HOGENOM" id="CLU_1432804_0_0_11"/>
<dbReference type="STRING" id="452652.KSE_75070"/>
<feature type="transmembrane region" description="Helical" evidence="1">
    <location>
        <begin position="32"/>
        <end position="52"/>
    </location>
</feature>
<name>E4NJW3_KITSK</name>
<dbReference type="EMBL" id="AP010968">
    <property type="protein sequence ID" value="BAJ33261.1"/>
    <property type="molecule type" value="Genomic_DNA"/>
</dbReference>
<protein>
    <submittedName>
        <fullName evidence="2">Uncharacterized protein</fullName>
    </submittedName>
</protein>
<keyword evidence="3" id="KW-1185">Reference proteome</keyword>
<dbReference type="AlphaFoldDB" id="E4NJW3"/>
<dbReference type="eggNOG" id="ENOG5031Y5V">
    <property type="taxonomic scope" value="Bacteria"/>
</dbReference>
<feature type="transmembrane region" description="Helical" evidence="1">
    <location>
        <begin position="58"/>
        <end position="80"/>
    </location>
</feature>
<keyword evidence="1" id="KW-0812">Transmembrane</keyword>
<sequence length="189" mass="19168">MEKAVWGVGGGTVAVLGLWGLLALSGEGHGPAAALGVLLLLALGVAGVVRLGGAYEGAWAALGMSGLLTAWVVLGIVVLGMQDQQLLHDRGTTSDGTVVRAILTTDPMSDLNVSVTAADVQLADGTVLHAVQTGNRHPATGDRLQVTRDPRGVVDTRLGPRPEAPDRTVAIVLLAVLAGCALCTAFAPE</sequence>
<organism evidence="2 3">
    <name type="scientific">Kitasatospora setae (strain ATCC 33774 / DSM 43861 / JCM 3304 / KCC A-0304 / NBRC 14216 / KM-6054)</name>
    <name type="common">Streptomyces setae</name>
    <dbReference type="NCBI Taxonomy" id="452652"/>
    <lineage>
        <taxon>Bacteria</taxon>
        <taxon>Bacillati</taxon>
        <taxon>Actinomycetota</taxon>
        <taxon>Actinomycetes</taxon>
        <taxon>Kitasatosporales</taxon>
        <taxon>Streptomycetaceae</taxon>
        <taxon>Kitasatospora</taxon>
    </lineage>
</organism>
<evidence type="ECO:0000313" key="3">
    <source>
        <dbReference type="Proteomes" id="UP000007076"/>
    </source>
</evidence>
<keyword evidence="1" id="KW-0472">Membrane</keyword>
<evidence type="ECO:0000313" key="2">
    <source>
        <dbReference type="EMBL" id="BAJ33261.1"/>
    </source>
</evidence>
<gene>
    <name evidence="2" type="ordered locus">KSE_75070</name>
</gene>
<dbReference type="Proteomes" id="UP000007076">
    <property type="component" value="Chromosome"/>
</dbReference>
<reference evidence="2 3" key="1">
    <citation type="journal article" date="2010" name="DNA Res.">
        <title>Genome sequence of Kitasatospora setae NBRC 14216T: an evolutionary snapshot of the family Streptomycetaceae.</title>
        <authorList>
            <person name="Ichikawa N."/>
            <person name="Oguchi A."/>
            <person name="Ikeda H."/>
            <person name="Ishikawa J."/>
            <person name="Kitani S."/>
            <person name="Watanabe Y."/>
            <person name="Nakamura S."/>
            <person name="Katano Y."/>
            <person name="Kishi E."/>
            <person name="Sasagawa M."/>
            <person name="Ankai A."/>
            <person name="Fukui S."/>
            <person name="Hashimoto Y."/>
            <person name="Kamata S."/>
            <person name="Otoguro M."/>
            <person name="Tanikawa S."/>
            <person name="Nihira T."/>
            <person name="Horinouchi S."/>
            <person name="Ohnishi Y."/>
            <person name="Hayakawa M."/>
            <person name="Kuzuyama T."/>
            <person name="Arisawa A."/>
            <person name="Nomoto F."/>
            <person name="Miura H."/>
            <person name="Takahashi Y."/>
            <person name="Fujita N."/>
        </authorList>
    </citation>
    <scope>NUCLEOTIDE SEQUENCE [LARGE SCALE GENOMIC DNA]</scope>
    <source>
        <strain evidence="3">ATCC 33774 / DSM 43861 / JCM 3304 / KCC A-0304 / NBRC 14216 / KM-6054</strain>
    </source>
</reference>
<dbReference type="KEGG" id="ksk:KSE_75070"/>
<feature type="transmembrane region" description="Helical" evidence="1">
    <location>
        <begin position="168"/>
        <end position="187"/>
    </location>
</feature>
<feature type="transmembrane region" description="Helical" evidence="1">
    <location>
        <begin position="6"/>
        <end position="25"/>
    </location>
</feature>
<proteinExistence type="predicted"/>
<evidence type="ECO:0000256" key="1">
    <source>
        <dbReference type="SAM" id="Phobius"/>
    </source>
</evidence>
<dbReference type="PATRIC" id="fig|452652.3.peg.7553"/>
<keyword evidence="1" id="KW-1133">Transmembrane helix</keyword>
<accession>E4NJW3</accession>
<dbReference type="RefSeq" id="WP_014140552.1">
    <property type="nucleotide sequence ID" value="NC_016109.1"/>
</dbReference>